<dbReference type="InterPro" id="IPR000399">
    <property type="entry name" value="TPP-bd_CS"/>
</dbReference>
<dbReference type="Pfam" id="PF02776">
    <property type="entry name" value="TPP_enzyme_N"/>
    <property type="match status" value="1"/>
</dbReference>
<dbReference type="GO" id="GO:0019752">
    <property type="term" value="P:carboxylic acid metabolic process"/>
    <property type="evidence" value="ECO:0007669"/>
    <property type="project" value="UniProtKB-ARBA"/>
</dbReference>
<sequence length="557" mass="59417">MPDARVSNTITGRDAFLRVLSDEGVTKMFGNPGTTELPIMHALSSAPEMGYVLGLQEAVIICMADGYARASGKLVSCNVHVAPGLGNAIGSIYTSLMSGTPMIVTAGQQEQGHGLTEPLLYAPLVPIAQPVVKWATEVSRIEDLPRILRRAAKVATTAPTGPVFISLPGDILNNEAAIDMASATRVDTAVRPSDAALEHLAKRLLSAKKPVILAGHEIATSDAFAEATALAETLGAPVLQQTVAWGAHFPSEHAAYLGALNRDQKYVRRVLSDYDLMFCVGADVLKMSVWSETEPLPETTAVAMVGLRDWEMGKNFPAEIALRADVKETLKALVPLLKKLGGAALADKAKASLAEIATRNWSAQRAARKAKLTQPASEKPLHAEWAMMRLVDKMPKDAILVEEGLTSTTTLFNYFPFRDRNSYFGNVSGGIGWGIAAAIGVQIAHPARRVVAVIGDGSAMYSITALWSAANQKLPVVFIIANNAGYQILKNRLKLFHGNDTPIGMDFNDPPMDIAAIARGFGVAAERVDTATGFDDALDKALAKTDGPSLIEVMIKS</sequence>
<organism evidence="7 8">
    <name type="scientific">Reyranella soli</name>
    <dbReference type="NCBI Taxonomy" id="1230389"/>
    <lineage>
        <taxon>Bacteria</taxon>
        <taxon>Pseudomonadati</taxon>
        <taxon>Pseudomonadota</taxon>
        <taxon>Alphaproteobacteria</taxon>
        <taxon>Hyphomicrobiales</taxon>
        <taxon>Reyranellaceae</taxon>
        <taxon>Reyranella</taxon>
    </lineage>
</organism>
<dbReference type="GO" id="GO:0050660">
    <property type="term" value="F:flavin adenine dinucleotide binding"/>
    <property type="evidence" value="ECO:0007669"/>
    <property type="project" value="TreeGrafter"/>
</dbReference>
<dbReference type="InterPro" id="IPR012001">
    <property type="entry name" value="Thiamin_PyroP_enz_TPP-bd_dom"/>
</dbReference>
<evidence type="ECO:0000256" key="3">
    <source>
        <dbReference type="RuleBase" id="RU362132"/>
    </source>
</evidence>
<dbReference type="SUPFAM" id="SSF52467">
    <property type="entry name" value="DHS-like NAD/FAD-binding domain"/>
    <property type="match status" value="1"/>
</dbReference>
<feature type="domain" description="Thiamine pyrophosphate enzyme N-terminal TPP-binding" evidence="6">
    <location>
        <begin position="11"/>
        <end position="111"/>
    </location>
</feature>
<feature type="domain" description="Thiamine pyrophosphate enzyme TPP-binding" evidence="5">
    <location>
        <begin position="409"/>
        <end position="553"/>
    </location>
</feature>
<dbReference type="InterPro" id="IPR045229">
    <property type="entry name" value="TPP_enz"/>
</dbReference>
<comment type="similarity">
    <text evidence="1 3">Belongs to the TPP enzyme family.</text>
</comment>
<accession>A0A512N6T3</accession>
<dbReference type="Proteomes" id="UP000321058">
    <property type="component" value="Unassembled WGS sequence"/>
</dbReference>
<dbReference type="GO" id="GO:0003984">
    <property type="term" value="F:acetolactate synthase activity"/>
    <property type="evidence" value="ECO:0007669"/>
    <property type="project" value="TreeGrafter"/>
</dbReference>
<dbReference type="Pfam" id="PF02775">
    <property type="entry name" value="TPP_enzyme_C"/>
    <property type="match status" value="1"/>
</dbReference>
<gene>
    <name evidence="7" type="primary">mdlC_1</name>
    <name evidence="7" type="ORF">RSO01_15270</name>
</gene>
<name>A0A512N6T3_9HYPH</name>
<dbReference type="InterPro" id="IPR029035">
    <property type="entry name" value="DHS-like_NAD/FAD-binding_dom"/>
</dbReference>
<dbReference type="RefSeq" id="WP_147147832.1">
    <property type="nucleotide sequence ID" value="NZ_BKAJ01000030.1"/>
</dbReference>
<dbReference type="OrthoDB" id="9773408at2"/>
<keyword evidence="8" id="KW-1185">Reference proteome</keyword>
<proteinExistence type="inferred from homology"/>
<evidence type="ECO:0000259" key="4">
    <source>
        <dbReference type="Pfam" id="PF00205"/>
    </source>
</evidence>
<reference evidence="7 8" key="1">
    <citation type="submission" date="2019-07" db="EMBL/GenBank/DDBJ databases">
        <title>Whole genome shotgun sequence of Reyranella soli NBRC 108950.</title>
        <authorList>
            <person name="Hosoyama A."/>
            <person name="Uohara A."/>
            <person name="Ohji S."/>
            <person name="Ichikawa N."/>
        </authorList>
    </citation>
    <scope>NUCLEOTIDE SEQUENCE [LARGE SCALE GENOMIC DNA]</scope>
    <source>
        <strain evidence="7 8">NBRC 108950</strain>
    </source>
</reference>
<dbReference type="GO" id="GO:0000287">
    <property type="term" value="F:magnesium ion binding"/>
    <property type="evidence" value="ECO:0007669"/>
    <property type="project" value="InterPro"/>
</dbReference>
<dbReference type="CDD" id="cd02002">
    <property type="entry name" value="TPP_BFDC"/>
    <property type="match status" value="1"/>
</dbReference>
<dbReference type="Gene3D" id="3.40.50.1220">
    <property type="entry name" value="TPP-binding domain"/>
    <property type="match status" value="1"/>
</dbReference>
<comment type="caution">
    <text evidence="7">The sequence shown here is derived from an EMBL/GenBank/DDBJ whole genome shotgun (WGS) entry which is preliminary data.</text>
</comment>
<evidence type="ECO:0000256" key="2">
    <source>
        <dbReference type="ARBA" id="ARBA00023052"/>
    </source>
</evidence>
<dbReference type="AlphaFoldDB" id="A0A512N6T3"/>
<evidence type="ECO:0000259" key="6">
    <source>
        <dbReference type="Pfam" id="PF02776"/>
    </source>
</evidence>
<evidence type="ECO:0000256" key="1">
    <source>
        <dbReference type="ARBA" id="ARBA00007812"/>
    </source>
</evidence>
<dbReference type="Pfam" id="PF00205">
    <property type="entry name" value="TPP_enzyme_M"/>
    <property type="match status" value="1"/>
</dbReference>
<evidence type="ECO:0000313" key="7">
    <source>
        <dbReference type="EMBL" id="GEP54361.1"/>
    </source>
</evidence>
<dbReference type="SUPFAM" id="SSF52518">
    <property type="entry name" value="Thiamin diphosphate-binding fold (THDP-binding)"/>
    <property type="match status" value="2"/>
</dbReference>
<dbReference type="PANTHER" id="PTHR18968:SF133">
    <property type="entry name" value="BENZOYLFORMATE DECARBOXYLASE"/>
    <property type="match status" value="1"/>
</dbReference>
<dbReference type="PANTHER" id="PTHR18968">
    <property type="entry name" value="THIAMINE PYROPHOSPHATE ENZYMES"/>
    <property type="match status" value="1"/>
</dbReference>
<dbReference type="InterPro" id="IPR012000">
    <property type="entry name" value="Thiamin_PyroP_enz_cen_dom"/>
</dbReference>
<keyword evidence="2 3" id="KW-0786">Thiamine pyrophosphate</keyword>
<feature type="domain" description="Thiamine pyrophosphate enzyme central" evidence="4">
    <location>
        <begin position="197"/>
        <end position="333"/>
    </location>
</feature>
<protein>
    <submittedName>
        <fullName evidence="7">Benzoylformate decarboxylase</fullName>
    </submittedName>
</protein>
<dbReference type="CDD" id="cd07035">
    <property type="entry name" value="TPP_PYR_POX_like"/>
    <property type="match status" value="1"/>
</dbReference>
<dbReference type="InterPro" id="IPR011766">
    <property type="entry name" value="TPP_enzyme_TPP-bd"/>
</dbReference>
<dbReference type="InterPro" id="IPR029061">
    <property type="entry name" value="THDP-binding"/>
</dbReference>
<evidence type="ECO:0000313" key="8">
    <source>
        <dbReference type="Proteomes" id="UP000321058"/>
    </source>
</evidence>
<dbReference type="Gene3D" id="3.40.50.970">
    <property type="match status" value="2"/>
</dbReference>
<evidence type="ECO:0000259" key="5">
    <source>
        <dbReference type="Pfam" id="PF02775"/>
    </source>
</evidence>
<dbReference type="GO" id="GO:0030976">
    <property type="term" value="F:thiamine pyrophosphate binding"/>
    <property type="evidence" value="ECO:0007669"/>
    <property type="project" value="InterPro"/>
</dbReference>
<dbReference type="PROSITE" id="PS00187">
    <property type="entry name" value="TPP_ENZYMES"/>
    <property type="match status" value="1"/>
</dbReference>
<dbReference type="EMBL" id="BKAJ01000030">
    <property type="protein sequence ID" value="GEP54361.1"/>
    <property type="molecule type" value="Genomic_DNA"/>
</dbReference>